<dbReference type="OrthoDB" id="7778890at2759"/>
<feature type="transmembrane region" description="Helical" evidence="1">
    <location>
        <begin position="184"/>
        <end position="206"/>
    </location>
</feature>
<feature type="transmembrane region" description="Helical" evidence="1">
    <location>
        <begin position="322"/>
        <end position="340"/>
    </location>
</feature>
<sequence length="483" mass="54480">MASLWEKIVYTIFQYAPSIVVCLSFLPSGLVFGYTISSFVAERNINTGLIVYGPMILGACVGFVAALTMFMVKFFRSRIIFWHTDILLVAASFHLISSCFYFADDFDNVGAFISYLAHSLTFLAGLSFLHSICGKGSRAILLSLCFSFYILGMASAVSLIGTSYNKNVMENRTRTNNDELTHGIYVDFAAVYLSISVVVLALLIGLKVLSYLGTVDCENSMDNEFRIANSNGSVFDKRDDVIKRIEFFYVTKNQQWNVTLLLIFTEAIQYSLFIYFAFWFCLNSAVRLTSVDNVDSMFWIVYVGTIASTICLIFCSVKVTFVANQLCLILLSILSMIICSSAKTTVPFWIILFFFGMTFSNLQILLVEVSHFLYMELLIYVSYACKLLSTSIIYYYFVANAKNSYFYSTDISTLMSQGFVYIIIGSLLALVVGMKVPRTHKRSLFEIQYGLLGIIFQKHQIEQLNVRCLNDGTIPTISKPPQF</sequence>
<keyword evidence="1" id="KW-0472">Membrane</keyword>
<feature type="transmembrane region" description="Helical" evidence="1">
    <location>
        <begin position="346"/>
        <end position="365"/>
    </location>
</feature>
<evidence type="ECO:0000313" key="2">
    <source>
        <dbReference type="EMBL" id="KNC28637.1"/>
    </source>
</evidence>
<feature type="transmembrane region" description="Helical" evidence="1">
    <location>
        <begin position="49"/>
        <end position="72"/>
    </location>
</feature>
<feature type="transmembrane region" description="Helical" evidence="1">
    <location>
        <begin position="12"/>
        <end position="37"/>
    </location>
</feature>
<keyword evidence="1" id="KW-1133">Transmembrane helix</keyword>
<dbReference type="Proteomes" id="UP000037069">
    <property type="component" value="Unassembled WGS sequence"/>
</dbReference>
<gene>
    <name evidence="2" type="ORF">FF38_04873</name>
</gene>
<feature type="transmembrane region" description="Helical" evidence="1">
    <location>
        <begin position="258"/>
        <end position="278"/>
    </location>
</feature>
<keyword evidence="3" id="KW-1185">Reference proteome</keyword>
<dbReference type="EMBL" id="JRES01000755">
    <property type="protein sequence ID" value="KNC28637.1"/>
    <property type="molecule type" value="Genomic_DNA"/>
</dbReference>
<name>A0A0L0C8S5_LUCCU</name>
<evidence type="ECO:0000313" key="3">
    <source>
        <dbReference type="Proteomes" id="UP000037069"/>
    </source>
</evidence>
<feature type="transmembrane region" description="Helical" evidence="1">
    <location>
        <begin position="377"/>
        <end position="398"/>
    </location>
</feature>
<feature type="transmembrane region" description="Helical" evidence="1">
    <location>
        <begin position="141"/>
        <end position="164"/>
    </location>
</feature>
<feature type="transmembrane region" description="Helical" evidence="1">
    <location>
        <begin position="418"/>
        <end position="436"/>
    </location>
</feature>
<reference evidence="2 3" key="1">
    <citation type="journal article" date="2015" name="Nat. Commun.">
        <title>Lucilia cuprina genome unlocks parasitic fly biology to underpin future interventions.</title>
        <authorList>
            <person name="Anstead C.A."/>
            <person name="Korhonen P.K."/>
            <person name="Young N.D."/>
            <person name="Hall R.S."/>
            <person name="Jex A.R."/>
            <person name="Murali S.C."/>
            <person name="Hughes D.S."/>
            <person name="Lee S.F."/>
            <person name="Perry T."/>
            <person name="Stroehlein A.J."/>
            <person name="Ansell B.R."/>
            <person name="Breugelmans B."/>
            <person name="Hofmann A."/>
            <person name="Qu J."/>
            <person name="Dugan S."/>
            <person name="Lee S.L."/>
            <person name="Chao H."/>
            <person name="Dinh H."/>
            <person name="Han Y."/>
            <person name="Doddapaneni H.V."/>
            <person name="Worley K.C."/>
            <person name="Muzny D.M."/>
            <person name="Ioannidis P."/>
            <person name="Waterhouse R.M."/>
            <person name="Zdobnov E.M."/>
            <person name="James P.J."/>
            <person name="Bagnall N.H."/>
            <person name="Kotze A.C."/>
            <person name="Gibbs R.A."/>
            <person name="Richards S."/>
            <person name="Batterham P."/>
            <person name="Gasser R.B."/>
        </authorList>
    </citation>
    <scope>NUCLEOTIDE SEQUENCE [LARGE SCALE GENOMIC DNA]</scope>
    <source>
        <strain evidence="2 3">LS</strain>
        <tissue evidence="2">Full body</tissue>
    </source>
</reference>
<organism evidence="2 3">
    <name type="scientific">Lucilia cuprina</name>
    <name type="common">Green bottle fly</name>
    <name type="synonym">Australian sheep blowfly</name>
    <dbReference type="NCBI Taxonomy" id="7375"/>
    <lineage>
        <taxon>Eukaryota</taxon>
        <taxon>Metazoa</taxon>
        <taxon>Ecdysozoa</taxon>
        <taxon>Arthropoda</taxon>
        <taxon>Hexapoda</taxon>
        <taxon>Insecta</taxon>
        <taxon>Pterygota</taxon>
        <taxon>Neoptera</taxon>
        <taxon>Endopterygota</taxon>
        <taxon>Diptera</taxon>
        <taxon>Brachycera</taxon>
        <taxon>Muscomorpha</taxon>
        <taxon>Oestroidea</taxon>
        <taxon>Calliphoridae</taxon>
        <taxon>Luciliinae</taxon>
        <taxon>Lucilia</taxon>
    </lineage>
</organism>
<comment type="caution">
    <text evidence="2">The sequence shown here is derived from an EMBL/GenBank/DDBJ whole genome shotgun (WGS) entry which is preliminary data.</text>
</comment>
<dbReference type="OMA" id="FFKYAPS"/>
<feature type="transmembrane region" description="Helical" evidence="1">
    <location>
        <begin position="79"/>
        <end position="103"/>
    </location>
</feature>
<feature type="transmembrane region" description="Helical" evidence="1">
    <location>
        <begin position="298"/>
        <end position="315"/>
    </location>
</feature>
<dbReference type="AlphaFoldDB" id="A0A0L0C8S5"/>
<proteinExistence type="predicted"/>
<feature type="transmembrane region" description="Helical" evidence="1">
    <location>
        <begin position="109"/>
        <end position="129"/>
    </location>
</feature>
<protein>
    <submittedName>
        <fullName evidence="2">Uncharacterized protein</fullName>
    </submittedName>
</protein>
<keyword evidence="1" id="KW-0812">Transmembrane</keyword>
<evidence type="ECO:0000256" key="1">
    <source>
        <dbReference type="SAM" id="Phobius"/>
    </source>
</evidence>
<accession>A0A0L0C8S5</accession>